<dbReference type="AlphaFoldDB" id="A0AA39NI76"/>
<gene>
    <name evidence="4" type="ORF">EV420DRAFT_1636713</name>
</gene>
<dbReference type="GeneID" id="85360172"/>
<evidence type="ECO:0000313" key="4">
    <source>
        <dbReference type="EMBL" id="KAK0466105.1"/>
    </source>
</evidence>
<comment type="caution">
    <text evidence="4">The sequence shown here is derived from an EMBL/GenBank/DDBJ whole genome shotgun (WGS) entry which is preliminary data.</text>
</comment>
<dbReference type="InterPro" id="IPR050987">
    <property type="entry name" value="AtrR-like"/>
</dbReference>
<dbReference type="EMBL" id="JAUEPS010000004">
    <property type="protein sequence ID" value="KAK0466105.1"/>
    <property type="molecule type" value="Genomic_DNA"/>
</dbReference>
<proteinExistence type="predicted"/>
<keyword evidence="5" id="KW-1185">Reference proteome</keyword>
<dbReference type="PANTHER" id="PTHR46910:SF38">
    <property type="entry name" value="ZN(2)-C6 FUNGAL-TYPE DOMAIN-CONTAINING PROTEIN"/>
    <property type="match status" value="1"/>
</dbReference>
<feature type="compositionally biased region" description="Basic and acidic residues" evidence="2">
    <location>
        <begin position="34"/>
        <end position="43"/>
    </location>
</feature>
<feature type="domain" description="Xylanolytic transcriptional activator regulatory" evidence="3">
    <location>
        <begin position="310"/>
        <end position="386"/>
    </location>
</feature>
<reference evidence="4" key="1">
    <citation type="submission" date="2023-06" db="EMBL/GenBank/DDBJ databases">
        <authorList>
            <consortium name="Lawrence Berkeley National Laboratory"/>
            <person name="Ahrendt S."/>
            <person name="Sahu N."/>
            <person name="Indic B."/>
            <person name="Wong-Bajracharya J."/>
            <person name="Merenyi Z."/>
            <person name="Ke H.-M."/>
            <person name="Monk M."/>
            <person name="Kocsube S."/>
            <person name="Drula E."/>
            <person name="Lipzen A."/>
            <person name="Balint B."/>
            <person name="Henrissat B."/>
            <person name="Andreopoulos B."/>
            <person name="Martin F.M."/>
            <person name="Harder C.B."/>
            <person name="Rigling D."/>
            <person name="Ford K.L."/>
            <person name="Foster G.D."/>
            <person name="Pangilinan J."/>
            <person name="Papanicolaou A."/>
            <person name="Barry K."/>
            <person name="LaButti K."/>
            <person name="Viragh M."/>
            <person name="Koriabine M."/>
            <person name="Yan M."/>
            <person name="Riley R."/>
            <person name="Champramary S."/>
            <person name="Plett K.L."/>
            <person name="Tsai I.J."/>
            <person name="Slot J."/>
            <person name="Sipos G."/>
            <person name="Plett J."/>
            <person name="Nagy L.G."/>
            <person name="Grigoriev I.V."/>
        </authorList>
    </citation>
    <scope>NUCLEOTIDE SEQUENCE</scope>
    <source>
        <strain evidence="4">CCBAS 213</strain>
    </source>
</reference>
<dbReference type="InterPro" id="IPR007219">
    <property type="entry name" value="XnlR_reg_dom"/>
</dbReference>
<evidence type="ECO:0000259" key="3">
    <source>
        <dbReference type="SMART" id="SM00906"/>
    </source>
</evidence>
<protein>
    <submittedName>
        <fullName evidence="4">Fungal-specific transcription factor domain-containing protein</fullName>
    </submittedName>
</protein>
<organism evidence="4 5">
    <name type="scientific">Armillaria tabescens</name>
    <name type="common">Ringless honey mushroom</name>
    <name type="synonym">Agaricus tabescens</name>
    <dbReference type="NCBI Taxonomy" id="1929756"/>
    <lineage>
        <taxon>Eukaryota</taxon>
        <taxon>Fungi</taxon>
        <taxon>Dikarya</taxon>
        <taxon>Basidiomycota</taxon>
        <taxon>Agaricomycotina</taxon>
        <taxon>Agaricomycetes</taxon>
        <taxon>Agaricomycetidae</taxon>
        <taxon>Agaricales</taxon>
        <taxon>Marasmiineae</taxon>
        <taxon>Physalacriaceae</taxon>
        <taxon>Desarmillaria</taxon>
    </lineage>
</organism>
<feature type="region of interest" description="Disordered" evidence="2">
    <location>
        <begin position="26"/>
        <end position="46"/>
    </location>
</feature>
<dbReference type="Pfam" id="PF04082">
    <property type="entry name" value="Fungal_trans"/>
    <property type="match status" value="1"/>
</dbReference>
<accession>A0AA39NI76</accession>
<dbReference type="SMART" id="SM00906">
    <property type="entry name" value="Fungal_trans"/>
    <property type="match status" value="1"/>
</dbReference>
<dbReference type="PANTHER" id="PTHR46910">
    <property type="entry name" value="TRANSCRIPTION FACTOR PDR1"/>
    <property type="match status" value="1"/>
</dbReference>
<evidence type="ECO:0000256" key="2">
    <source>
        <dbReference type="SAM" id="MobiDB-lite"/>
    </source>
</evidence>
<sequence>MSADAGRLDVGRTGLHRIYKAEVASSGNGNRISGKHDKGKHDNSVAPSQRYVRSLEHKVEKMEDLLRKILPPKADLTEELEAIQALPEDAPSLLSAWVHSLNLEEPEIEDRDHAMERNLDEFKDYILAHRYHGKSSSVQFVQEALDTKAGQPGTLYNTVTNFTSLRAEFWEIRPWNNPHRYVPQGTHFRFPPGDLIPTLIDSYFMHFNTFLPILHRPTFDKSLREGLHYKNYQFGGVVLIVCALGSKYVDDPRVLMEGEQSKWSNGWKWAAQVTSRSRAFPSLAPPDLYYTQLCCLLSEFYICSSSPQQSWTIVGIGLRIAQDAGAHRKKTTRNSPVKNTVEAELWKRAFWCLVCIDSFFSSALGRACAIRDEDIDVDLPAECDDEYWEHLDPQQAFKQPPGKPSNVSYFNCLLRLTRLIMICMRTIYLTHKSKVLYVLKKDWEQQIVVELDSALDKWVDSIPEHLRWDPDRADSLHFHQSAFLLLLCYHLQMFIHLPFITAPSSDFDSPSLSICTSAARSCSHITELQIQRKDDYFPSVSSVLSFHAAVVLLINIWGGRRTGQGINVDTEMEDVHRCMRVLANAEIRYQFAGVLWDILYELASAGDLPLPDSREKDIVESFKLSENADQRPFADPQQSLFTLPINNTDFGQMPLHGQVDLSDHISDWYNANPYNWSAAPATASQVDNVMRAIWDRAPSGLEPDYWRDYAEFSESHPTGREF</sequence>
<evidence type="ECO:0000313" key="5">
    <source>
        <dbReference type="Proteomes" id="UP001175211"/>
    </source>
</evidence>
<dbReference type="CDD" id="cd12148">
    <property type="entry name" value="fungal_TF_MHR"/>
    <property type="match status" value="1"/>
</dbReference>
<dbReference type="Proteomes" id="UP001175211">
    <property type="component" value="Unassembled WGS sequence"/>
</dbReference>
<evidence type="ECO:0000256" key="1">
    <source>
        <dbReference type="ARBA" id="ARBA00023242"/>
    </source>
</evidence>
<name>A0AA39NI76_ARMTA</name>
<keyword evidence="1" id="KW-0539">Nucleus</keyword>
<dbReference type="GO" id="GO:0008270">
    <property type="term" value="F:zinc ion binding"/>
    <property type="evidence" value="ECO:0007669"/>
    <property type="project" value="InterPro"/>
</dbReference>
<dbReference type="GO" id="GO:0003677">
    <property type="term" value="F:DNA binding"/>
    <property type="evidence" value="ECO:0007669"/>
    <property type="project" value="InterPro"/>
</dbReference>
<dbReference type="GO" id="GO:0003700">
    <property type="term" value="F:DNA-binding transcription factor activity"/>
    <property type="evidence" value="ECO:0007669"/>
    <property type="project" value="InterPro"/>
</dbReference>
<dbReference type="RefSeq" id="XP_060336932.1">
    <property type="nucleotide sequence ID" value="XM_060476624.1"/>
</dbReference>
<dbReference type="GO" id="GO:0006351">
    <property type="term" value="P:DNA-templated transcription"/>
    <property type="evidence" value="ECO:0007669"/>
    <property type="project" value="InterPro"/>
</dbReference>